<reference evidence="1 2" key="1">
    <citation type="journal article" date="2021" name="Elife">
        <title>Chloroplast acquisition without the gene transfer in kleptoplastic sea slugs, Plakobranchus ocellatus.</title>
        <authorList>
            <person name="Maeda T."/>
            <person name="Takahashi S."/>
            <person name="Yoshida T."/>
            <person name="Shimamura S."/>
            <person name="Takaki Y."/>
            <person name="Nagai Y."/>
            <person name="Toyoda A."/>
            <person name="Suzuki Y."/>
            <person name="Arimoto A."/>
            <person name="Ishii H."/>
            <person name="Satoh N."/>
            <person name="Nishiyama T."/>
            <person name="Hasebe M."/>
            <person name="Maruyama T."/>
            <person name="Minagawa J."/>
            <person name="Obokata J."/>
            <person name="Shigenobu S."/>
        </authorList>
    </citation>
    <scope>NUCLEOTIDE SEQUENCE [LARGE SCALE GENOMIC DNA]</scope>
</reference>
<dbReference type="EMBL" id="BLXT01000641">
    <property type="protein sequence ID" value="GFN79132.1"/>
    <property type="molecule type" value="Genomic_DNA"/>
</dbReference>
<protein>
    <submittedName>
        <fullName evidence="1">Uncharacterized protein</fullName>
    </submittedName>
</protein>
<gene>
    <name evidence="1" type="ORF">PoB_000563800</name>
</gene>
<keyword evidence="2" id="KW-1185">Reference proteome</keyword>
<organism evidence="1 2">
    <name type="scientific">Plakobranchus ocellatus</name>
    <dbReference type="NCBI Taxonomy" id="259542"/>
    <lineage>
        <taxon>Eukaryota</taxon>
        <taxon>Metazoa</taxon>
        <taxon>Spiralia</taxon>
        <taxon>Lophotrochozoa</taxon>
        <taxon>Mollusca</taxon>
        <taxon>Gastropoda</taxon>
        <taxon>Heterobranchia</taxon>
        <taxon>Euthyneura</taxon>
        <taxon>Panpulmonata</taxon>
        <taxon>Sacoglossa</taxon>
        <taxon>Placobranchoidea</taxon>
        <taxon>Plakobranchidae</taxon>
        <taxon>Plakobranchus</taxon>
    </lineage>
</organism>
<sequence length="130" mass="13879">MIITGLAQGKGGRAKEWRRGGVEWERGGAGHDVGHFATPDFKDTVAGVPVPMVVTSTRTLRRAVLTKAPPCWVSNSRHPCLRSEPTMLKKSSTGYGQRFLSLRSAIVQVSAQEIVANGIFKSYPGGDAGG</sequence>
<evidence type="ECO:0000313" key="1">
    <source>
        <dbReference type="EMBL" id="GFN79132.1"/>
    </source>
</evidence>
<evidence type="ECO:0000313" key="2">
    <source>
        <dbReference type="Proteomes" id="UP000735302"/>
    </source>
</evidence>
<proteinExistence type="predicted"/>
<dbReference type="Proteomes" id="UP000735302">
    <property type="component" value="Unassembled WGS sequence"/>
</dbReference>
<dbReference type="AlphaFoldDB" id="A0AAV3YAG4"/>
<comment type="caution">
    <text evidence="1">The sequence shown here is derived from an EMBL/GenBank/DDBJ whole genome shotgun (WGS) entry which is preliminary data.</text>
</comment>
<accession>A0AAV3YAG4</accession>
<name>A0AAV3YAG4_9GAST</name>